<sequence>MEIIRQVFVFLLLLFTTATVSGKSCNETLPLRTVLFKVTKSNSSKTSYLFGTHHAFGKPFFDSLTNANQVLAACDVLIKENLNIPGHMAQDIINRRIEKTKWTRLLDQEDMAFIENLFASSPTDFQKMSPTELYVFLNRYFKEQACLGKDSASTYLSLDDYIGSKAKELDMELLGLETSEDQIELINKDVEGMPRKVHKRRLSMIIEQIRSNNSQNCAETDWYDQMDIEYQLDQPCRNTLMLRDRNDKWMKTIQKSLETNNCFIAVGLSHLMYECGLIKQLQKLGYNVSPIPVR</sequence>
<accession>A0ABR9AME9</accession>
<dbReference type="Pfam" id="PF01963">
    <property type="entry name" value="TraB_PrgY_gumN"/>
    <property type="match status" value="1"/>
</dbReference>
<proteinExistence type="predicted"/>
<gene>
    <name evidence="1" type="ORF">IFO69_14540</name>
</gene>
<comment type="caution">
    <text evidence="1">The sequence shown here is derived from an EMBL/GenBank/DDBJ whole genome shotgun (WGS) entry which is preliminary data.</text>
</comment>
<evidence type="ECO:0000313" key="2">
    <source>
        <dbReference type="Proteomes" id="UP000647133"/>
    </source>
</evidence>
<name>A0ABR9AME9_9BACT</name>
<evidence type="ECO:0000313" key="1">
    <source>
        <dbReference type="EMBL" id="MBD8489972.1"/>
    </source>
</evidence>
<dbReference type="RefSeq" id="WP_192010858.1">
    <property type="nucleotide sequence ID" value="NZ_JACYTQ010000005.1"/>
</dbReference>
<reference evidence="1 2" key="1">
    <citation type="submission" date="2020-09" db="EMBL/GenBank/DDBJ databases">
        <title>Echinicola sp. CAU 1574 isolated from sand of Sido Beach.</title>
        <authorList>
            <person name="Kim W."/>
        </authorList>
    </citation>
    <scope>NUCLEOTIDE SEQUENCE [LARGE SCALE GENOMIC DNA]</scope>
    <source>
        <strain evidence="1 2">CAU 1574</strain>
    </source>
</reference>
<dbReference type="CDD" id="cd14789">
    <property type="entry name" value="Tiki"/>
    <property type="match status" value="1"/>
</dbReference>
<dbReference type="EMBL" id="JACYTQ010000005">
    <property type="protein sequence ID" value="MBD8489972.1"/>
    <property type="molecule type" value="Genomic_DNA"/>
</dbReference>
<keyword evidence="2" id="KW-1185">Reference proteome</keyword>
<dbReference type="Proteomes" id="UP000647133">
    <property type="component" value="Unassembled WGS sequence"/>
</dbReference>
<dbReference type="InterPro" id="IPR002816">
    <property type="entry name" value="TraB/PrgY/GumN_fam"/>
</dbReference>
<organism evidence="1 2">
    <name type="scientific">Echinicola arenosa</name>
    <dbReference type="NCBI Taxonomy" id="2774144"/>
    <lineage>
        <taxon>Bacteria</taxon>
        <taxon>Pseudomonadati</taxon>
        <taxon>Bacteroidota</taxon>
        <taxon>Cytophagia</taxon>
        <taxon>Cytophagales</taxon>
        <taxon>Cyclobacteriaceae</taxon>
        <taxon>Echinicola</taxon>
    </lineage>
</organism>
<protein>
    <submittedName>
        <fullName evidence="1">TraB/GumN family protein</fullName>
    </submittedName>
</protein>